<sequence>MSLTTLITSADPFSSASPLRCSARNLHALLQVGRRFNGWINGRIDAYGFEEGEDFFIHTSQRERFDNPDRGNQTSGDKTSFDLPNRGDQTLTGLGQIPVQRMGGTDLISQRGGDRRSIDYLLTLDMAKELAMIENSEIGRQVRRYFIEREKQLVTMLEERAARILPLPGVKRSARDGINFKQLLILQEQAHHFEKLLDAASGSFERHGLYSRLRQVNDALGLPTPPLEPSPVAIQRG</sequence>
<name>A0A1I0F083_9PSED</name>
<dbReference type="RefSeq" id="WP_245760060.1">
    <property type="nucleotide sequence ID" value="NZ_FOHW01000015.1"/>
</dbReference>
<dbReference type="InterPro" id="IPR013557">
    <property type="entry name" value="AntA/B_antirep"/>
</dbReference>
<dbReference type="AlphaFoldDB" id="A0A1I0F083"/>
<dbReference type="Proteomes" id="UP000182332">
    <property type="component" value="Unassembled WGS sequence"/>
</dbReference>
<gene>
    <name evidence="3" type="ORF">SAMN05216197_11571</name>
</gene>
<feature type="region of interest" description="Disordered" evidence="1">
    <location>
        <begin position="61"/>
        <end position="87"/>
    </location>
</feature>
<dbReference type="Pfam" id="PF08346">
    <property type="entry name" value="AntA"/>
    <property type="match status" value="2"/>
</dbReference>
<evidence type="ECO:0000256" key="1">
    <source>
        <dbReference type="SAM" id="MobiDB-lite"/>
    </source>
</evidence>
<reference evidence="3 4" key="1">
    <citation type="submission" date="2016-10" db="EMBL/GenBank/DDBJ databases">
        <authorList>
            <person name="de Groot N.N."/>
        </authorList>
    </citation>
    <scope>NUCLEOTIDE SEQUENCE [LARGE SCALE GENOMIC DNA]</scope>
    <source>
        <strain evidence="3 4">DSM 11363</strain>
    </source>
</reference>
<protein>
    <submittedName>
        <fullName evidence="3">Phage anti-repressor protein</fullName>
    </submittedName>
</protein>
<evidence type="ECO:0000313" key="4">
    <source>
        <dbReference type="Proteomes" id="UP000182332"/>
    </source>
</evidence>
<evidence type="ECO:0000259" key="2">
    <source>
        <dbReference type="Pfam" id="PF08346"/>
    </source>
</evidence>
<evidence type="ECO:0000313" key="3">
    <source>
        <dbReference type="EMBL" id="SET51246.1"/>
    </source>
</evidence>
<accession>A0A1I0F083</accession>
<proteinExistence type="predicted"/>
<feature type="domain" description="AntA/AntB antirepressor" evidence="2">
    <location>
        <begin position="21"/>
        <end position="62"/>
    </location>
</feature>
<organism evidence="3 4">
    <name type="scientific">Pseudomonas graminis</name>
    <dbReference type="NCBI Taxonomy" id="158627"/>
    <lineage>
        <taxon>Bacteria</taxon>
        <taxon>Pseudomonadati</taxon>
        <taxon>Pseudomonadota</taxon>
        <taxon>Gammaproteobacteria</taxon>
        <taxon>Pseudomonadales</taxon>
        <taxon>Pseudomonadaceae</taxon>
        <taxon>Pseudomonas</taxon>
    </lineage>
</organism>
<feature type="domain" description="AntA/AntB antirepressor" evidence="2">
    <location>
        <begin position="109"/>
        <end position="136"/>
    </location>
</feature>
<dbReference type="EMBL" id="FOHW01000015">
    <property type="protein sequence ID" value="SET51246.1"/>
    <property type="molecule type" value="Genomic_DNA"/>
</dbReference>